<evidence type="ECO:0000256" key="13">
    <source>
        <dbReference type="SAM" id="Phobius"/>
    </source>
</evidence>
<keyword evidence="8" id="KW-0067">ATP-binding</keyword>
<dbReference type="SUPFAM" id="SSF52058">
    <property type="entry name" value="L domain-like"/>
    <property type="match status" value="2"/>
</dbReference>
<evidence type="ECO:0000256" key="8">
    <source>
        <dbReference type="ARBA" id="ARBA00022840"/>
    </source>
</evidence>
<dbReference type="InterPro" id="IPR001245">
    <property type="entry name" value="Ser-Thr/Tyr_kinase_cat_dom"/>
</dbReference>
<dbReference type="SUPFAM" id="SSF56112">
    <property type="entry name" value="Protein kinase-like (PK-like)"/>
    <property type="match status" value="1"/>
</dbReference>
<evidence type="ECO:0000256" key="9">
    <source>
        <dbReference type="ARBA" id="ARBA00022989"/>
    </source>
</evidence>
<evidence type="ECO:0000256" key="4">
    <source>
        <dbReference type="ARBA" id="ARBA00022692"/>
    </source>
</evidence>
<sequence>DDASALLKFRDGVTGDPGGLIRSSWVANRVDPSGCPSQWHGVVCSNGSVTGLALGDLQLQGEISPGTIGRLSRLTSLLLGNNSLGGKLPEDLGELHALQFLDLSANQFVGSIPSSFAGLRSVVNFSLSSNKLEGPVPDMFASMVRLGDLDLSGNSLSGGIPPSITSLRQLVSLNLSWNAFSGVIPREMSSLESLHRLDLRQNRLSGELAPENAASLFASELQILDVSSNLLSGKLPSFSFVFSLRVLRLQNNSFVGYVPPALLATESVLEELDISFNNLSGTIGMVAATSLSILRLASNNLSGTLPIRLGSCAIVDFSNNNFSGNLDVIKDWRDSLQVLDLSGNSFDGVLSNETAHLLRLMYLNVSHNALSGPIPGTLASLRKLTALDLSSNNLDGEIPGDFFHSPSLTIFRVANNNLVGGIPVVSFLSSSAIPGELLSPTSISSTPPAVLFSPLQVLDLSFNSLNGSIPQEIASLSGLVVLNLGGNDFTGGIPSQLSRLRYLENLDLSSNHLRGRIPAQLPSSLQTLNLTNNDLSGHIPANLLSRFPLSSFFPGNAGLVVPGSSGAGIPSLRSRRGKGLSSAVKAGLIGGCVAATVIIIAIALFVYSRLQAADKNSSDERDVVKSPHRLEFGPPSAAKAGASVSLSREQLLPQQGNVPGSPEQGDGRDTKKKQEGLLTRKRSKSRTTLLDEGPSSLERAPSQKARSPDKLAGDLFLLDSSIVFTPEELSSAPAEVLGRSSHGTSYKATLENGHMLAVKWLREGLAKNKAAFTREARKFGSIQHPNILPLRGYYWGPREHEKLVISDYLSFGSLSDRLTERSGRRFPPLEWSQRVRIAVDITRGLSYLHTKHKLPHGNLKASNVLLDGSSLVARLSDYSIHRLMTPAGTANQILNAGALGYRAPELAHARKPKPTLKADIYAFGVILMEIVTGKGAGDIISGNSGAVDLTDWVKLLVSEGRGPECYDQALVGYDRDQEPPQGIDDVLALALSCILERSERPSIKVVQEDL</sequence>
<feature type="region of interest" description="Disordered" evidence="12">
    <location>
        <begin position="616"/>
        <end position="708"/>
    </location>
</feature>
<dbReference type="Pfam" id="PF07714">
    <property type="entry name" value="PK_Tyr_Ser-Thr"/>
    <property type="match status" value="1"/>
</dbReference>
<evidence type="ECO:0000256" key="12">
    <source>
        <dbReference type="SAM" id="MobiDB-lite"/>
    </source>
</evidence>
<dbReference type="InParanoid" id="D8RAR9"/>
<dbReference type="PANTHER" id="PTHR48003">
    <property type="entry name" value="OS07G0626500 PROTEIN"/>
    <property type="match status" value="1"/>
</dbReference>
<dbReference type="GO" id="GO:0005886">
    <property type="term" value="C:plasma membrane"/>
    <property type="evidence" value="ECO:0000318"/>
    <property type="project" value="GO_Central"/>
</dbReference>
<dbReference type="GO" id="GO:0005524">
    <property type="term" value="F:ATP binding"/>
    <property type="evidence" value="ECO:0007669"/>
    <property type="project" value="UniProtKB-KW"/>
</dbReference>
<evidence type="ECO:0000313" key="16">
    <source>
        <dbReference type="Proteomes" id="UP000001514"/>
    </source>
</evidence>
<evidence type="ECO:0000256" key="11">
    <source>
        <dbReference type="ARBA" id="ARBA00023170"/>
    </source>
</evidence>
<keyword evidence="6" id="KW-0677">Repeat</keyword>
<evidence type="ECO:0000313" key="15">
    <source>
        <dbReference type="EMBL" id="EFJ30674.1"/>
    </source>
</evidence>
<keyword evidence="3" id="KW-0433">Leucine-rich repeat</keyword>
<dbReference type="FunFam" id="3.80.10.10:FF:000129">
    <property type="entry name" value="Leucine-rich repeat receptor-like kinase"/>
    <property type="match status" value="1"/>
</dbReference>
<dbReference type="SMART" id="SM00369">
    <property type="entry name" value="LRR_TYP"/>
    <property type="match status" value="7"/>
</dbReference>
<keyword evidence="2" id="KW-0597">Phosphoprotein</keyword>
<reference evidence="15 16" key="1">
    <citation type="journal article" date="2011" name="Science">
        <title>The Selaginella genome identifies genetic changes associated with the evolution of vascular plants.</title>
        <authorList>
            <person name="Banks J.A."/>
            <person name="Nishiyama T."/>
            <person name="Hasebe M."/>
            <person name="Bowman J.L."/>
            <person name="Gribskov M."/>
            <person name="dePamphilis C."/>
            <person name="Albert V.A."/>
            <person name="Aono N."/>
            <person name="Aoyama T."/>
            <person name="Ambrose B.A."/>
            <person name="Ashton N.W."/>
            <person name="Axtell M.J."/>
            <person name="Barker E."/>
            <person name="Barker M.S."/>
            <person name="Bennetzen J.L."/>
            <person name="Bonawitz N.D."/>
            <person name="Chapple C."/>
            <person name="Cheng C."/>
            <person name="Correa L.G."/>
            <person name="Dacre M."/>
            <person name="DeBarry J."/>
            <person name="Dreyer I."/>
            <person name="Elias M."/>
            <person name="Engstrom E.M."/>
            <person name="Estelle M."/>
            <person name="Feng L."/>
            <person name="Finet C."/>
            <person name="Floyd S.K."/>
            <person name="Frommer W.B."/>
            <person name="Fujita T."/>
            <person name="Gramzow L."/>
            <person name="Gutensohn M."/>
            <person name="Harholt J."/>
            <person name="Hattori M."/>
            <person name="Heyl A."/>
            <person name="Hirai T."/>
            <person name="Hiwatashi Y."/>
            <person name="Ishikawa M."/>
            <person name="Iwata M."/>
            <person name="Karol K.G."/>
            <person name="Koehler B."/>
            <person name="Kolukisaoglu U."/>
            <person name="Kubo M."/>
            <person name="Kurata T."/>
            <person name="Lalonde S."/>
            <person name="Li K."/>
            <person name="Li Y."/>
            <person name="Litt A."/>
            <person name="Lyons E."/>
            <person name="Manning G."/>
            <person name="Maruyama T."/>
            <person name="Michael T.P."/>
            <person name="Mikami K."/>
            <person name="Miyazaki S."/>
            <person name="Morinaga S."/>
            <person name="Murata T."/>
            <person name="Mueller-Roeber B."/>
            <person name="Nelson D.R."/>
            <person name="Obara M."/>
            <person name="Oguri Y."/>
            <person name="Olmstead R.G."/>
            <person name="Onodera N."/>
            <person name="Petersen B.L."/>
            <person name="Pils B."/>
            <person name="Prigge M."/>
            <person name="Rensing S.A."/>
            <person name="Riano-Pachon D.M."/>
            <person name="Roberts A.W."/>
            <person name="Sato Y."/>
            <person name="Scheller H.V."/>
            <person name="Schulz B."/>
            <person name="Schulz C."/>
            <person name="Shakirov E.V."/>
            <person name="Shibagaki N."/>
            <person name="Shinohara N."/>
            <person name="Shippen D.E."/>
            <person name="Soerensen I."/>
            <person name="Sotooka R."/>
            <person name="Sugimoto N."/>
            <person name="Sugita M."/>
            <person name="Sumikawa N."/>
            <person name="Tanurdzic M."/>
            <person name="Theissen G."/>
            <person name="Ulvskov P."/>
            <person name="Wakazuki S."/>
            <person name="Weng J.K."/>
            <person name="Willats W.W."/>
            <person name="Wipf D."/>
            <person name="Wolf P.G."/>
            <person name="Yang L."/>
            <person name="Zimmer A.D."/>
            <person name="Zhu Q."/>
            <person name="Mitros T."/>
            <person name="Hellsten U."/>
            <person name="Loque D."/>
            <person name="Otillar R."/>
            <person name="Salamov A."/>
            <person name="Schmutz J."/>
            <person name="Shapiro H."/>
            <person name="Lindquist E."/>
            <person name="Lucas S."/>
            <person name="Rokhsar D."/>
            <person name="Grigoriev I.V."/>
        </authorList>
    </citation>
    <scope>NUCLEOTIDE SEQUENCE [LARGE SCALE GENOMIC DNA]</scope>
</reference>
<dbReference type="PANTHER" id="PTHR48003:SF5">
    <property type="entry name" value="OS07G0626500 PROTEIN"/>
    <property type="match status" value="1"/>
</dbReference>
<dbReference type="Pfam" id="PF08263">
    <property type="entry name" value="LRRNT_2"/>
    <property type="match status" value="1"/>
</dbReference>
<dbReference type="Pfam" id="PF13855">
    <property type="entry name" value="LRR_8"/>
    <property type="match status" value="1"/>
</dbReference>
<feature type="non-terminal residue" evidence="15">
    <location>
        <position position="1"/>
    </location>
</feature>
<dbReference type="Gene3D" id="1.10.510.10">
    <property type="entry name" value="Transferase(Phosphotransferase) domain 1"/>
    <property type="match status" value="1"/>
</dbReference>
<dbReference type="InterPro" id="IPR001611">
    <property type="entry name" value="Leu-rich_rpt"/>
</dbReference>
<evidence type="ECO:0000256" key="6">
    <source>
        <dbReference type="ARBA" id="ARBA00022737"/>
    </source>
</evidence>
<keyword evidence="11" id="KW-0675">Receptor</keyword>
<dbReference type="AlphaFoldDB" id="D8RAR9"/>
<keyword evidence="7" id="KW-0547">Nucleotide-binding</keyword>
<keyword evidence="9 13" id="KW-1133">Transmembrane helix</keyword>
<dbReference type="InterPro" id="IPR013210">
    <property type="entry name" value="LRR_N_plant-typ"/>
</dbReference>
<evidence type="ECO:0000256" key="2">
    <source>
        <dbReference type="ARBA" id="ARBA00022553"/>
    </source>
</evidence>
<feature type="compositionally biased region" description="Basic and acidic residues" evidence="12">
    <location>
        <begin position="665"/>
        <end position="675"/>
    </location>
</feature>
<dbReference type="OMA" id="IVCHYKQ"/>
<dbReference type="EMBL" id="GL377575">
    <property type="protein sequence ID" value="EFJ30674.1"/>
    <property type="molecule type" value="Genomic_DNA"/>
</dbReference>
<name>D8RAR9_SELML</name>
<comment type="subcellular location">
    <subcellularLocation>
        <location evidence="1">Membrane</location>
        <topology evidence="1">Single-pass membrane protein</topology>
    </subcellularLocation>
</comment>
<dbReference type="InterPro" id="IPR011009">
    <property type="entry name" value="Kinase-like_dom_sf"/>
</dbReference>
<dbReference type="HOGENOM" id="CLU_000288_22_1_1"/>
<dbReference type="FunFam" id="3.80.10.10:FF:000095">
    <property type="entry name" value="LRR receptor-like serine/threonine-protein kinase GSO1"/>
    <property type="match status" value="1"/>
</dbReference>
<dbReference type="Gene3D" id="3.80.10.10">
    <property type="entry name" value="Ribonuclease Inhibitor"/>
    <property type="match status" value="3"/>
</dbReference>
<accession>D8RAR9</accession>
<dbReference type="eggNOG" id="ENOG502QUKN">
    <property type="taxonomic scope" value="Eukaryota"/>
</dbReference>
<proteinExistence type="predicted"/>
<protein>
    <recommendedName>
        <fullName evidence="14">Protein kinase domain-containing protein</fullName>
    </recommendedName>
</protein>
<keyword evidence="4 13" id="KW-0812">Transmembrane</keyword>
<dbReference type="GO" id="GO:0004672">
    <property type="term" value="F:protein kinase activity"/>
    <property type="evidence" value="ECO:0000318"/>
    <property type="project" value="GO_Central"/>
</dbReference>
<dbReference type="InterPro" id="IPR003591">
    <property type="entry name" value="Leu-rich_rpt_typical-subtyp"/>
</dbReference>
<organism evidence="16">
    <name type="scientific">Selaginella moellendorffii</name>
    <name type="common">Spikemoss</name>
    <dbReference type="NCBI Taxonomy" id="88036"/>
    <lineage>
        <taxon>Eukaryota</taxon>
        <taxon>Viridiplantae</taxon>
        <taxon>Streptophyta</taxon>
        <taxon>Embryophyta</taxon>
        <taxon>Tracheophyta</taxon>
        <taxon>Lycopodiopsida</taxon>
        <taxon>Selaginellales</taxon>
        <taxon>Selaginellaceae</taxon>
        <taxon>Selaginella</taxon>
    </lineage>
</organism>
<dbReference type="FunFam" id="3.80.10.10:FF:000383">
    <property type="entry name" value="Leucine-rich repeat receptor protein kinase EMS1"/>
    <property type="match status" value="2"/>
</dbReference>
<evidence type="ECO:0000256" key="7">
    <source>
        <dbReference type="ARBA" id="ARBA00022741"/>
    </source>
</evidence>
<dbReference type="Proteomes" id="UP000001514">
    <property type="component" value="Unassembled WGS sequence"/>
</dbReference>
<feature type="non-terminal residue" evidence="15">
    <location>
        <position position="1010"/>
    </location>
</feature>
<dbReference type="InterPro" id="IPR032675">
    <property type="entry name" value="LRR_dom_sf"/>
</dbReference>
<dbReference type="PRINTS" id="PR00019">
    <property type="entry name" value="LEURICHRPT"/>
</dbReference>
<dbReference type="Pfam" id="PF00560">
    <property type="entry name" value="LRR_1"/>
    <property type="match status" value="8"/>
</dbReference>
<feature type="domain" description="Protein kinase" evidence="14">
    <location>
        <begin position="731"/>
        <end position="1010"/>
    </location>
</feature>
<dbReference type="KEGG" id="smo:SELMODRAFT_70068"/>
<evidence type="ECO:0000256" key="1">
    <source>
        <dbReference type="ARBA" id="ARBA00004167"/>
    </source>
</evidence>
<keyword evidence="5" id="KW-0732">Signal</keyword>
<dbReference type="PROSITE" id="PS50011">
    <property type="entry name" value="PROTEIN_KINASE_DOM"/>
    <property type="match status" value="1"/>
</dbReference>
<dbReference type="FunFam" id="3.30.200.20:FF:000486">
    <property type="entry name" value="Leucine-rich repeat receptor-like protein kinase"/>
    <property type="match status" value="1"/>
</dbReference>
<dbReference type="Gene3D" id="3.30.200.20">
    <property type="entry name" value="Phosphorylase Kinase, domain 1"/>
    <property type="match status" value="1"/>
</dbReference>
<feature type="transmembrane region" description="Helical" evidence="13">
    <location>
        <begin position="583"/>
        <end position="607"/>
    </location>
</feature>
<evidence type="ECO:0000256" key="5">
    <source>
        <dbReference type="ARBA" id="ARBA00022729"/>
    </source>
</evidence>
<keyword evidence="16" id="KW-1185">Reference proteome</keyword>
<evidence type="ECO:0000256" key="3">
    <source>
        <dbReference type="ARBA" id="ARBA00022614"/>
    </source>
</evidence>
<evidence type="ECO:0000256" key="10">
    <source>
        <dbReference type="ARBA" id="ARBA00023136"/>
    </source>
</evidence>
<gene>
    <name evidence="15" type="ORF">SELMODRAFT_70068</name>
</gene>
<dbReference type="Gramene" id="EFJ30674">
    <property type="protein sequence ID" value="EFJ30674"/>
    <property type="gene ID" value="SELMODRAFT_70068"/>
</dbReference>
<dbReference type="InterPro" id="IPR053059">
    <property type="entry name" value="Inactive_SerThr-Kinase_ABA"/>
</dbReference>
<feature type="compositionally biased region" description="Basic and acidic residues" evidence="12">
    <location>
        <begin position="616"/>
        <end position="631"/>
    </location>
</feature>
<feature type="compositionally biased region" description="Polar residues" evidence="12">
    <location>
        <begin position="644"/>
        <end position="658"/>
    </location>
</feature>
<evidence type="ECO:0000259" key="14">
    <source>
        <dbReference type="PROSITE" id="PS50011"/>
    </source>
</evidence>
<keyword evidence="10 13" id="KW-0472">Membrane</keyword>
<dbReference type="InterPro" id="IPR000719">
    <property type="entry name" value="Prot_kinase_dom"/>
</dbReference>